<reference evidence="1 2" key="1">
    <citation type="submission" date="2020-07" db="EMBL/GenBank/DDBJ databases">
        <title>Comparative genomics of pyrophilous fungi reveals a link between fire events and developmental genes.</title>
        <authorList>
            <consortium name="DOE Joint Genome Institute"/>
            <person name="Steindorff A.S."/>
            <person name="Carver A."/>
            <person name="Calhoun S."/>
            <person name="Stillman K."/>
            <person name="Liu H."/>
            <person name="Lipzen A."/>
            <person name="Pangilinan J."/>
            <person name="Labutti K."/>
            <person name="Bruns T.D."/>
            <person name="Grigoriev I.V."/>
        </authorList>
    </citation>
    <scope>NUCLEOTIDE SEQUENCE [LARGE SCALE GENOMIC DNA]</scope>
    <source>
        <strain evidence="1 2">CBS 144469</strain>
    </source>
</reference>
<proteinExistence type="predicted"/>
<accession>A0A8H6I3K4</accession>
<protein>
    <recommendedName>
        <fullName evidence="3">Protein kinase domain-containing protein</fullName>
    </recommendedName>
</protein>
<comment type="caution">
    <text evidence="1">The sequence shown here is derived from an EMBL/GenBank/DDBJ whole genome shotgun (WGS) entry which is preliminary data.</text>
</comment>
<dbReference type="Proteomes" id="UP000521943">
    <property type="component" value="Unassembled WGS sequence"/>
</dbReference>
<evidence type="ECO:0000313" key="1">
    <source>
        <dbReference type="EMBL" id="KAF6757287.1"/>
    </source>
</evidence>
<dbReference type="EMBL" id="JACGCI010000023">
    <property type="protein sequence ID" value="KAF6757287.1"/>
    <property type="molecule type" value="Genomic_DNA"/>
</dbReference>
<organism evidence="1 2">
    <name type="scientific">Ephemerocybe angulata</name>
    <dbReference type="NCBI Taxonomy" id="980116"/>
    <lineage>
        <taxon>Eukaryota</taxon>
        <taxon>Fungi</taxon>
        <taxon>Dikarya</taxon>
        <taxon>Basidiomycota</taxon>
        <taxon>Agaricomycotina</taxon>
        <taxon>Agaricomycetes</taxon>
        <taxon>Agaricomycetidae</taxon>
        <taxon>Agaricales</taxon>
        <taxon>Agaricineae</taxon>
        <taxon>Psathyrellaceae</taxon>
        <taxon>Ephemerocybe</taxon>
    </lineage>
</organism>
<dbReference type="AlphaFoldDB" id="A0A8H6I3K4"/>
<dbReference type="SUPFAM" id="SSF56112">
    <property type="entry name" value="Protein kinase-like (PK-like)"/>
    <property type="match status" value="1"/>
</dbReference>
<dbReference type="InterPro" id="IPR011009">
    <property type="entry name" value="Kinase-like_dom_sf"/>
</dbReference>
<gene>
    <name evidence="1" type="ORF">DFP72DRAFT_252868</name>
</gene>
<sequence length="93" mass="10736">MMPCSPNTDLTALLTSTEFRQAQPRLIMRMWDEKIDVWALGCLTYEFPTGTSLFKLDKSLNFSEDIYISRQQLALLTQSGDFPDSDYFGLPRF</sequence>
<name>A0A8H6I3K4_9AGAR</name>
<dbReference type="Gene3D" id="1.10.510.10">
    <property type="entry name" value="Transferase(Phosphotransferase) domain 1"/>
    <property type="match status" value="1"/>
</dbReference>
<evidence type="ECO:0008006" key="3">
    <source>
        <dbReference type="Google" id="ProtNLM"/>
    </source>
</evidence>
<dbReference type="OrthoDB" id="5979581at2759"/>
<keyword evidence="2" id="KW-1185">Reference proteome</keyword>
<evidence type="ECO:0000313" key="2">
    <source>
        <dbReference type="Proteomes" id="UP000521943"/>
    </source>
</evidence>